<evidence type="ECO:0000256" key="3">
    <source>
        <dbReference type="ARBA" id="ARBA00023002"/>
    </source>
</evidence>
<proteinExistence type="predicted"/>
<comment type="pathway">
    <text evidence="1">Metabolic intermediate biosynthesis; chorismate biosynthesis; chorismate from D-erythrose 4-phosphate and phosphoenolpyruvate: step 4/7.</text>
</comment>
<dbReference type="GO" id="GO:0019632">
    <property type="term" value="P:shikimate metabolic process"/>
    <property type="evidence" value="ECO:0007669"/>
    <property type="project" value="TreeGrafter"/>
</dbReference>
<dbReference type="NCBIfam" id="NF009201">
    <property type="entry name" value="PRK12549.1"/>
    <property type="match status" value="1"/>
</dbReference>
<dbReference type="GO" id="GO:0005829">
    <property type="term" value="C:cytosol"/>
    <property type="evidence" value="ECO:0007669"/>
    <property type="project" value="TreeGrafter"/>
</dbReference>
<dbReference type="Pfam" id="PF08501">
    <property type="entry name" value="Shikimate_dh_N"/>
    <property type="match status" value="1"/>
</dbReference>
<reference evidence="6 7" key="1">
    <citation type="submission" date="2016-06" db="EMBL/GenBank/DDBJ databases">
        <authorList>
            <person name="Kjaerup R.B."/>
            <person name="Dalgaard T.S."/>
            <person name="Juul-Madsen H.R."/>
        </authorList>
    </citation>
    <scope>NUCLEOTIDE SEQUENCE [LARGE SCALE GENOMIC DNA]</scope>
    <source>
        <strain evidence="6 7">CECT 5080</strain>
    </source>
</reference>
<dbReference type="GO" id="GO:0009073">
    <property type="term" value="P:aromatic amino acid family biosynthetic process"/>
    <property type="evidence" value="ECO:0007669"/>
    <property type="project" value="UniProtKB-KW"/>
</dbReference>
<dbReference type="RefSeq" id="WP_067207189.1">
    <property type="nucleotide sequence ID" value="NZ_FLOC01000003.1"/>
</dbReference>
<name>A0A1A8T6W7_9GAMM</name>
<dbReference type="SUPFAM" id="SSF51735">
    <property type="entry name" value="NAD(P)-binding Rossmann-fold domains"/>
    <property type="match status" value="1"/>
</dbReference>
<evidence type="ECO:0000256" key="2">
    <source>
        <dbReference type="ARBA" id="ARBA00022857"/>
    </source>
</evidence>
<evidence type="ECO:0000313" key="6">
    <source>
        <dbReference type="EMBL" id="SBS27495.1"/>
    </source>
</evidence>
<dbReference type="STRING" id="295068.MAQ5080_00836"/>
<dbReference type="AlphaFoldDB" id="A0A1A8T6W7"/>
<keyword evidence="4" id="KW-0028">Amino-acid biosynthesis</keyword>
<dbReference type="GO" id="GO:0050661">
    <property type="term" value="F:NADP binding"/>
    <property type="evidence" value="ECO:0007669"/>
    <property type="project" value="TreeGrafter"/>
</dbReference>
<keyword evidence="3 6" id="KW-0560">Oxidoreductase</keyword>
<dbReference type="Gene3D" id="3.40.50.10860">
    <property type="entry name" value="Leucine Dehydrogenase, chain A, domain 1"/>
    <property type="match status" value="1"/>
</dbReference>
<dbReference type="GO" id="GO:0004764">
    <property type="term" value="F:shikimate 3-dehydrogenase (NADP+) activity"/>
    <property type="evidence" value="ECO:0007669"/>
    <property type="project" value="InterPro"/>
</dbReference>
<dbReference type="EC" id="1.1.1.-" evidence="6"/>
<sequence>MQNIGLIGQSISASRAPSLHNMLGELKGLPVKYELQELDSPEAAAFKERLASIREQGFIGTNVTFPFKQIAVDSADEVNDSVKKVGSTNTLLLKDGKVCAFNTDYTGFIRGYRTRLGDLPAGKVLMIGAGGVGRAVAFGLFEVGAIELFISDLNVAGAEALAEALNEAGYKTTVVATGDVAAVAKEVDGLVNCTPVGHYKTPGNPLAESAFGGQKWAFDAVYTPLDTEFLKAANAAGLKIVSGFDLFFYQGLDAFEIFTGVEVGDVTPVWDQFREKYDVVSDLI</sequence>
<evidence type="ECO:0000259" key="5">
    <source>
        <dbReference type="Pfam" id="PF08501"/>
    </source>
</evidence>
<protein>
    <submittedName>
        <fullName evidence="6">Quinate/shikimate dehydrogenase</fullName>
        <ecNumber evidence="6">1.1.1.-</ecNumber>
    </submittedName>
</protein>
<dbReference type="SUPFAM" id="SSF53223">
    <property type="entry name" value="Aminoacid dehydrogenase-like, N-terminal domain"/>
    <property type="match status" value="1"/>
</dbReference>
<keyword evidence="4" id="KW-0057">Aromatic amino acid biosynthesis</keyword>
<dbReference type="GO" id="GO:0009423">
    <property type="term" value="P:chorismate biosynthetic process"/>
    <property type="evidence" value="ECO:0007669"/>
    <property type="project" value="TreeGrafter"/>
</dbReference>
<dbReference type="OrthoDB" id="9792692at2"/>
<gene>
    <name evidence="6" type="primary">aroE_1</name>
    <name evidence="6" type="ORF">MAQ5080_00836</name>
</gene>
<dbReference type="InterPro" id="IPR022893">
    <property type="entry name" value="Shikimate_DH_fam"/>
</dbReference>
<dbReference type="CDD" id="cd01065">
    <property type="entry name" value="NAD_bind_Shikimate_DH"/>
    <property type="match status" value="1"/>
</dbReference>
<feature type="domain" description="Shikimate dehydrogenase substrate binding N-terminal" evidence="5">
    <location>
        <begin position="6"/>
        <end position="91"/>
    </location>
</feature>
<organism evidence="6 7">
    <name type="scientific">Marinomonas aquimarina</name>
    <dbReference type="NCBI Taxonomy" id="295068"/>
    <lineage>
        <taxon>Bacteria</taxon>
        <taxon>Pseudomonadati</taxon>
        <taxon>Pseudomonadota</taxon>
        <taxon>Gammaproteobacteria</taxon>
        <taxon>Oceanospirillales</taxon>
        <taxon>Oceanospirillaceae</taxon>
        <taxon>Marinomonas</taxon>
    </lineage>
</organism>
<evidence type="ECO:0000313" key="7">
    <source>
        <dbReference type="Proteomes" id="UP000092627"/>
    </source>
</evidence>
<keyword evidence="2" id="KW-0521">NADP</keyword>
<dbReference type="PANTHER" id="PTHR21089:SF1">
    <property type="entry name" value="BIFUNCTIONAL 3-DEHYDROQUINATE DEHYDRATASE_SHIKIMATE DEHYDROGENASE, CHLOROPLASTIC"/>
    <property type="match status" value="1"/>
</dbReference>
<dbReference type="InterPro" id="IPR046346">
    <property type="entry name" value="Aminoacid_DH-like_N_sf"/>
</dbReference>
<dbReference type="PANTHER" id="PTHR21089">
    <property type="entry name" value="SHIKIMATE DEHYDROGENASE"/>
    <property type="match status" value="1"/>
</dbReference>
<dbReference type="InterPro" id="IPR013708">
    <property type="entry name" value="Shikimate_DH-bd_N"/>
</dbReference>
<evidence type="ECO:0000256" key="4">
    <source>
        <dbReference type="ARBA" id="ARBA00023141"/>
    </source>
</evidence>
<dbReference type="Proteomes" id="UP000092627">
    <property type="component" value="Unassembled WGS sequence"/>
</dbReference>
<accession>A0A1A8T6W7</accession>
<dbReference type="Gene3D" id="3.40.50.720">
    <property type="entry name" value="NAD(P)-binding Rossmann-like Domain"/>
    <property type="match status" value="1"/>
</dbReference>
<evidence type="ECO:0000256" key="1">
    <source>
        <dbReference type="ARBA" id="ARBA00004871"/>
    </source>
</evidence>
<dbReference type="EMBL" id="FLOC01000003">
    <property type="protein sequence ID" value="SBS27495.1"/>
    <property type="molecule type" value="Genomic_DNA"/>
</dbReference>
<keyword evidence="7" id="KW-1185">Reference proteome</keyword>
<dbReference type="InterPro" id="IPR036291">
    <property type="entry name" value="NAD(P)-bd_dom_sf"/>
</dbReference>